<gene>
    <name evidence="2" type="ORF">L210DRAFT_3550120</name>
</gene>
<name>A0AAD4BNQ0_BOLED</name>
<dbReference type="Proteomes" id="UP001194468">
    <property type="component" value="Unassembled WGS sequence"/>
</dbReference>
<proteinExistence type="predicted"/>
<feature type="region of interest" description="Disordered" evidence="1">
    <location>
        <begin position="39"/>
        <end position="65"/>
    </location>
</feature>
<evidence type="ECO:0000313" key="3">
    <source>
        <dbReference type="Proteomes" id="UP001194468"/>
    </source>
</evidence>
<dbReference type="AlphaFoldDB" id="A0AAD4BNQ0"/>
<reference evidence="2" key="2">
    <citation type="journal article" date="2020" name="Nat. Commun.">
        <title>Large-scale genome sequencing of mycorrhizal fungi provides insights into the early evolution of symbiotic traits.</title>
        <authorList>
            <person name="Miyauchi S."/>
            <person name="Kiss E."/>
            <person name="Kuo A."/>
            <person name="Drula E."/>
            <person name="Kohler A."/>
            <person name="Sanchez-Garcia M."/>
            <person name="Morin E."/>
            <person name="Andreopoulos B."/>
            <person name="Barry K.W."/>
            <person name="Bonito G."/>
            <person name="Buee M."/>
            <person name="Carver A."/>
            <person name="Chen C."/>
            <person name="Cichocki N."/>
            <person name="Clum A."/>
            <person name="Culley D."/>
            <person name="Crous P.W."/>
            <person name="Fauchery L."/>
            <person name="Girlanda M."/>
            <person name="Hayes R.D."/>
            <person name="Keri Z."/>
            <person name="LaButti K."/>
            <person name="Lipzen A."/>
            <person name="Lombard V."/>
            <person name="Magnuson J."/>
            <person name="Maillard F."/>
            <person name="Murat C."/>
            <person name="Nolan M."/>
            <person name="Ohm R.A."/>
            <person name="Pangilinan J."/>
            <person name="Pereira M.F."/>
            <person name="Perotto S."/>
            <person name="Peter M."/>
            <person name="Pfister S."/>
            <person name="Riley R."/>
            <person name="Sitrit Y."/>
            <person name="Stielow J.B."/>
            <person name="Szollosi G."/>
            <person name="Zifcakova L."/>
            <person name="Stursova M."/>
            <person name="Spatafora J.W."/>
            <person name="Tedersoo L."/>
            <person name="Vaario L.M."/>
            <person name="Yamada A."/>
            <person name="Yan M."/>
            <person name="Wang P."/>
            <person name="Xu J."/>
            <person name="Bruns T."/>
            <person name="Baldrian P."/>
            <person name="Vilgalys R."/>
            <person name="Dunand C."/>
            <person name="Henrissat B."/>
            <person name="Grigoriev I.V."/>
            <person name="Hibbett D."/>
            <person name="Nagy L.G."/>
            <person name="Martin F.M."/>
        </authorList>
    </citation>
    <scope>NUCLEOTIDE SEQUENCE</scope>
    <source>
        <strain evidence="2">BED1</strain>
    </source>
</reference>
<comment type="caution">
    <text evidence="2">The sequence shown here is derived from an EMBL/GenBank/DDBJ whole genome shotgun (WGS) entry which is preliminary data.</text>
</comment>
<feature type="compositionally biased region" description="Polar residues" evidence="1">
    <location>
        <begin position="39"/>
        <end position="50"/>
    </location>
</feature>
<dbReference type="EMBL" id="WHUW01000023">
    <property type="protein sequence ID" value="KAF8436057.1"/>
    <property type="molecule type" value="Genomic_DNA"/>
</dbReference>
<reference evidence="2" key="1">
    <citation type="submission" date="2019-10" db="EMBL/GenBank/DDBJ databases">
        <authorList>
            <consortium name="DOE Joint Genome Institute"/>
            <person name="Kuo A."/>
            <person name="Miyauchi S."/>
            <person name="Kiss E."/>
            <person name="Drula E."/>
            <person name="Kohler A."/>
            <person name="Sanchez-Garcia M."/>
            <person name="Andreopoulos B."/>
            <person name="Barry K.W."/>
            <person name="Bonito G."/>
            <person name="Buee M."/>
            <person name="Carver A."/>
            <person name="Chen C."/>
            <person name="Cichocki N."/>
            <person name="Clum A."/>
            <person name="Culley D."/>
            <person name="Crous P.W."/>
            <person name="Fauchery L."/>
            <person name="Girlanda M."/>
            <person name="Hayes R."/>
            <person name="Keri Z."/>
            <person name="LaButti K."/>
            <person name="Lipzen A."/>
            <person name="Lombard V."/>
            <person name="Magnuson J."/>
            <person name="Maillard F."/>
            <person name="Morin E."/>
            <person name="Murat C."/>
            <person name="Nolan M."/>
            <person name="Ohm R."/>
            <person name="Pangilinan J."/>
            <person name="Pereira M."/>
            <person name="Perotto S."/>
            <person name="Peter M."/>
            <person name="Riley R."/>
            <person name="Sitrit Y."/>
            <person name="Stielow B."/>
            <person name="Szollosi G."/>
            <person name="Zifcakova L."/>
            <person name="Stursova M."/>
            <person name="Spatafora J.W."/>
            <person name="Tedersoo L."/>
            <person name="Vaario L.-M."/>
            <person name="Yamada A."/>
            <person name="Yan M."/>
            <person name="Wang P."/>
            <person name="Xu J."/>
            <person name="Bruns T."/>
            <person name="Baldrian P."/>
            <person name="Vilgalys R."/>
            <person name="Henrissat B."/>
            <person name="Grigoriev I.V."/>
            <person name="Hibbett D."/>
            <person name="Nagy L.G."/>
            <person name="Martin F.M."/>
        </authorList>
    </citation>
    <scope>NUCLEOTIDE SEQUENCE</scope>
    <source>
        <strain evidence="2">BED1</strain>
    </source>
</reference>
<evidence type="ECO:0000313" key="2">
    <source>
        <dbReference type="EMBL" id="KAF8436057.1"/>
    </source>
</evidence>
<sequence>MFPKRRHYRSCNTAPLPGHTLQSPLSICPPNACRHHRSCTTAPLSRSPPSLLQHDRRRSCNTTPSSLLQYPPLRTLHTPPPPSVLQYRSTPHRCASPPPSVLQYIHSIATRRHRPCKTTSAVSLAIPLHSIPASRHHRSCKTTSSLCAPLQYQPFCILLVLQYCALCNTVPFPAITLARSQPLAAIVLATRRWSCNTPRHSIATRRHCPCNTTFDLAIHHSTLPLVTITLATLPPRFVPLYQPLCILFLGYSHCSTFKSRDKCYDVALYVKS</sequence>
<evidence type="ECO:0000256" key="1">
    <source>
        <dbReference type="SAM" id="MobiDB-lite"/>
    </source>
</evidence>
<keyword evidence="3" id="KW-1185">Reference proteome</keyword>
<organism evidence="2 3">
    <name type="scientific">Boletus edulis BED1</name>
    <dbReference type="NCBI Taxonomy" id="1328754"/>
    <lineage>
        <taxon>Eukaryota</taxon>
        <taxon>Fungi</taxon>
        <taxon>Dikarya</taxon>
        <taxon>Basidiomycota</taxon>
        <taxon>Agaricomycotina</taxon>
        <taxon>Agaricomycetes</taxon>
        <taxon>Agaricomycetidae</taxon>
        <taxon>Boletales</taxon>
        <taxon>Boletineae</taxon>
        <taxon>Boletaceae</taxon>
        <taxon>Boletoideae</taxon>
        <taxon>Boletus</taxon>
    </lineage>
</organism>
<protein>
    <submittedName>
        <fullName evidence="2">Uncharacterized protein</fullName>
    </submittedName>
</protein>
<accession>A0AAD4BNQ0</accession>